<dbReference type="EMBL" id="UZAF01017237">
    <property type="protein sequence ID" value="VDO39500.1"/>
    <property type="molecule type" value="Genomic_DNA"/>
</dbReference>
<keyword evidence="3" id="KW-1185">Reference proteome</keyword>
<reference evidence="4" key="1">
    <citation type="submission" date="2017-02" db="UniProtKB">
        <authorList>
            <consortium name="WormBaseParasite"/>
        </authorList>
    </citation>
    <scope>IDENTIFICATION</scope>
</reference>
<keyword evidence="1" id="KW-1133">Transmembrane helix</keyword>
<sequence>MKYMEIKLRKMVCLVAACWHTEVYRVITRYIMAVNVLTILCYALFLYYIRKATSLIVTSLTVVFGYFTTTIIGTAGIVLNLDIPRTDVNLLAGTFVSTSSHFLLKYCSSGMTYSQTTICFNTTFLLAFQ</sequence>
<evidence type="ECO:0000313" key="3">
    <source>
        <dbReference type="Proteomes" id="UP000268014"/>
    </source>
</evidence>
<name>A0A0N4WH70_HAEPC</name>
<gene>
    <name evidence="2" type="ORF">HPLM_LOCUS10208</name>
</gene>
<evidence type="ECO:0000256" key="1">
    <source>
        <dbReference type="SAM" id="Phobius"/>
    </source>
</evidence>
<dbReference type="OrthoDB" id="5820127at2759"/>
<dbReference type="AlphaFoldDB" id="A0A0N4WH70"/>
<accession>A0A0N4WH70</accession>
<dbReference type="Proteomes" id="UP000268014">
    <property type="component" value="Unassembled WGS sequence"/>
</dbReference>
<evidence type="ECO:0000313" key="4">
    <source>
        <dbReference type="WBParaSite" id="HPLM_0001021601-mRNA-1"/>
    </source>
</evidence>
<reference evidence="2 3" key="2">
    <citation type="submission" date="2018-11" db="EMBL/GenBank/DDBJ databases">
        <authorList>
            <consortium name="Pathogen Informatics"/>
        </authorList>
    </citation>
    <scope>NUCLEOTIDE SEQUENCE [LARGE SCALE GENOMIC DNA]</scope>
    <source>
        <strain evidence="2 3">MHpl1</strain>
    </source>
</reference>
<feature type="transmembrane region" description="Helical" evidence="1">
    <location>
        <begin position="30"/>
        <end position="49"/>
    </location>
</feature>
<proteinExistence type="predicted"/>
<dbReference type="WBParaSite" id="HPLM_0001021601-mRNA-1">
    <property type="protein sequence ID" value="HPLM_0001021601-mRNA-1"/>
    <property type="gene ID" value="HPLM_0001021601"/>
</dbReference>
<feature type="transmembrane region" description="Helical" evidence="1">
    <location>
        <begin position="55"/>
        <end position="81"/>
    </location>
</feature>
<protein>
    <submittedName>
        <fullName evidence="4">Pecanex-like protein</fullName>
    </submittedName>
</protein>
<evidence type="ECO:0000313" key="2">
    <source>
        <dbReference type="EMBL" id="VDO39500.1"/>
    </source>
</evidence>
<organism evidence="4">
    <name type="scientific">Haemonchus placei</name>
    <name type="common">Barber's pole worm</name>
    <dbReference type="NCBI Taxonomy" id="6290"/>
    <lineage>
        <taxon>Eukaryota</taxon>
        <taxon>Metazoa</taxon>
        <taxon>Ecdysozoa</taxon>
        <taxon>Nematoda</taxon>
        <taxon>Chromadorea</taxon>
        <taxon>Rhabditida</taxon>
        <taxon>Rhabditina</taxon>
        <taxon>Rhabditomorpha</taxon>
        <taxon>Strongyloidea</taxon>
        <taxon>Trichostrongylidae</taxon>
        <taxon>Haemonchus</taxon>
    </lineage>
</organism>
<keyword evidence="1" id="KW-0812">Transmembrane</keyword>
<keyword evidence="1" id="KW-0472">Membrane</keyword>